<keyword evidence="11" id="KW-0547">Nucleotide-binding</keyword>
<dbReference type="InterPro" id="IPR001610">
    <property type="entry name" value="PAC"/>
</dbReference>
<dbReference type="Gene3D" id="3.30.450.20">
    <property type="entry name" value="PAS domain"/>
    <property type="match status" value="2"/>
</dbReference>
<dbReference type="PROSITE" id="PS50112">
    <property type="entry name" value="PAS"/>
    <property type="match status" value="2"/>
</dbReference>
<dbReference type="GO" id="GO:0051539">
    <property type="term" value="F:4 iron, 4 sulfur cluster binding"/>
    <property type="evidence" value="ECO:0007669"/>
    <property type="project" value="UniProtKB-KW"/>
</dbReference>
<dbReference type="Gene3D" id="1.20.5.1930">
    <property type="match status" value="1"/>
</dbReference>
<dbReference type="GO" id="GO:0046983">
    <property type="term" value="F:protein dimerization activity"/>
    <property type="evidence" value="ECO:0007669"/>
    <property type="project" value="InterPro"/>
</dbReference>
<keyword evidence="16" id="KW-0411">Iron-sulfur</keyword>
<evidence type="ECO:0000256" key="17">
    <source>
        <dbReference type="ARBA" id="ARBA00024827"/>
    </source>
</evidence>
<evidence type="ECO:0000259" key="21">
    <source>
        <dbReference type="PROSITE" id="PS50112"/>
    </source>
</evidence>
<evidence type="ECO:0000259" key="22">
    <source>
        <dbReference type="PROSITE" id="PS50113"/>
    </source>
</evidence>
<dbReference type="SUPFAM" id="SSF55874">
    <property type="entry name" value="ATPase domain of HSP90 chaperone/DNA topoisomerase II/histidine kinase"/>
    <property type="match status" value="1"/>
</dbReference>
<evidence type="ECO:0000313" key="24">
    <source>
        <dbReference type="Proteomes" id="UP000199600"/>
    </source>
</evidence>
<dbReference type="Pfam" id="PF00989">
    <property type="entry name" value="PAS"/>
    <property type="match status" value="1"/>
</dbReference>
<feature type="domain" description="PAC" evidence="22">
    <location>
        <begin position="227"/>
        <end position="279"/>
    </location>
</feature>
<dbReference type="InterPro" id="IPR013767">
    <property type="entry name" value="PAS_fold"/>
</dbReference>
<organism evidence="23 24">
    <name type="scientific">Candidatus Propionivibrio aalborgensis</name>
    <dbReference type="NCBI Taxonomy" id="1860101"/>
    <lineage>
        <taxon>Bacteria</taxon>
        <taxon>Pseudomonadati</taxon>
        <taxon>Pseudomonadota</taxon>
        <taxon>Betaproteobacteria</taxon>
        <taxon>Rhodocyclales</taxon>
        <taxon>Rhodocyclaceae</taxon>
        <taxon>Propionivibrio</taxon>
    </lineage>
</organism>
<comment type="catalytic activity">
    <reaction evidence="1">
        <text>ATP + protein L-histidine = ADP + protein N-phospho-L-histidine.</text>
        <dbReference type="EC" id="2.7.13.3"/>
    </reaction>
</comment>
<evidence type="ECO:0000256" key="10">
    <source>
        <dbReference type="ARBA" id="ARBA00022723"/>
    </source>
</evidence>
<dbReference type="NCBIfam" id="TIGR00229">
    <property type="entry name" value="sensory_box"/>
    <property type="match status" value="2"/>
</dbReference>
<sequence length="513" mass="57333">MIPCKLPSDTEAPPDADQAPQQAHEQRSNETLPLAHYRQLFDLAPMGYCLLDAQGLIIEANLAAARLLDQTPETLVGQKLSGFIFRDDREDYKRIHNRLLESCETQACELRLARNGGTPSWVRLEATAVAKSDQPRLLHVALTDIDLHKCNEEQLKLAAGVFTHAREGIMITAADGMIVDVNESFSRITGYSRNEVVGQNPRLLSSGRHEKAFYAALWRDLIEKGRWYGEIWNRRKNGGVYAELLSISALRDRHGRNRNYVALFADITERKHAEEQMLETKVNLEAKVNDRTKQLRAVAAQLMMSEERERRMLAQELHDNLGQLLAIIKIKLTSLATGLPQPTVNNLVELVDQADQAVRTITLNLSPPILHTLGLRSAFEWLAEEMERRYQLTVHLDSEGELKPIVDEVQAMLFRSARELLINVARHAETSEASLSFLCNESRLTLAVSDNGRGFDPGPSSDDKNAQNGFGLSSINERVVNIGGEMEIDSSPGNGTTITLTIPISISAKEHRP</sequence>
<evidence type="ECO:0000256" key="6">
    <source>
        <dbReference type="ARBA" id="ARBA00022485"/>
    </source>
</evidence>
<dbReference type="SUPFAM" id="SSF55785">
    <property type="entry name" value="PYP-like sensor domain (PAS domain)"/>
    <property type="match status" value="2"/>
</dbReference>
<evidence type="ECO:0000256" key="13">
    <source>
        <dbReference type="ARBA" id="ARBA00022840"/>
    </source>
</evidence>
<dbReference type="InterPro" id="IPR036890">
    <property type="entry name" value="HATPase_C_sf"/>
</dbReference>
<dbReference type="PANTHER" id="PTHR24421:SF10">
    <property type="entry name" value="NITRATE_NITRITE SENSOR PROTEIN NARQ"/>
    <property type="match status" value="1"/>
</dbReference>
<dbReference type="InterPro" id="IPR050482">
    <property type="entry name" value="Sensor_HK_TwoCompSys"/>
</dbReference>
<evidence type="ECO:0000256" key="5">
    <source>
        <dbReference type="ARBA" id="ARBA00017322"/>
    </source>
</evidence>
<evidence type="ECO:0000256" key="18">
    <source>
        <dbReference type="ARBA" id="ARBA00030800"/>
    </source>
</evidence>
<evidence type="ECO:0000256" key="15">
    <source>
        <dbReference type="ARBA" id="ARBA00023012"/>
    </source>
</evidence>
<dbReference type="InterPro" id="IPR000014">
    <property type="entry name" value="PAS"/>
</dbReference>
<evidence type="ECO:0000256" key="8">
    <source>
        <dbReference type="ARBA" id="ARBA00022553"/>
    </source>
</evidence>
<dbReference type="PROSITE" id="PS50113">
    <property type="entry name" value="PAC"/>
    <property type="match status" value="1"/>
</dbReference>
<dbReference type="EMBL" id="FLQY01000404">
    <property type="protein sequence ID" value="SBT11262.1"/>
    <property type="molecule type" value="Genomic_DNA"/>
</dbReference>
<dbReference type="GO" id="GO:0046872">
    <property type="term" value="F:metal ion binding"/>
    <property type="evidence" value="ECO:0007669"/>
    <property type="project" value="UniProtKB-KW"/>
</dbReference>
<protein>
    <recommendedName>
        <fullName evidence="5">Oxygen sensor histidine kinase NreB</fullName>
        <ecNumber evidence="4">2.7.13.3</ecNumber>
    </recommendedName>
    <alternativeName>
        <fullName evidence="18">Nitrogen regulation protein B</fullName>
    </alternativeName>
</protein>
<dbReference type="PANTHER" id="PTHR24421">
    <property type="entry name" value="NITRATE/NITRITE SENSOR PROTEIN NARX-RELATED"/>
    <property type="match status" value="1"/>
</dbReference>
<feature type="domain" description="PAS" evidence="21">
    <location>
        <begin position="33"/>
        <end position="103"/>
    </location>
</feature>
<dbReference type="PRINTS" id="PR00344">
    <property type="entry name" value="BCTRLSENSOR"/>
</dbReference>
<evidence type="ECO:0000256" key="19">
    <source>
        <dbReference type="SAM" id="MobiDB-lite"/>
    </source>
</evidence>
<dbReference type="InterPro" id="IPR003594">
    <property type="entry name" value="HATPase_dom"/>
</dbReference>
<dbReference type="GO" id="GO:0000155">
    <property type="term" value="F:phosphorelay sensor kinase activity"/>
    <property type="evidence" value="ECO:0007669"/>
    <property type="project" value="InterPro"/>
</dbReference>
<dbReference type="Proteomes" id="UP000199600">
    <property type="component" value="Unassembled WGS sequence"/>
</dbReference>
<dbReference type="GO" id="GO:0005737">
    <property type="term" value="C:cytoplasm"/>
    <property type="evidence" value="ECO:0007669"/>
    <property type="project" value="UniProtKB-SubCell"/>
</dbReference>
<reference evidence="23 24" key="1">
    <citation type="submission" date="2016-06" db="EMBL/GenBank/DDBJ databases">
        <authorList>
            <person name="Kjaerup R.B."/>
            <person name="Dalgaard T.S."/>
            <person name="Juul-Madsen H.R."/>
        </authorList>
    </citation>
    <scope>NUCLEOTIDE SEQUENCE [LARGE SCALE GENOMIC DNA]</scope>
    <source>
        <strain evidence="23">2</strain>
    </source>
</reference>
<keyword evidence="9" id="KW-0808">Transferase</keyword>
<dbReference type="AlphaFoldDB" id="A0A1A8Y2N4"/>
<dbReference type="Pfam" id="PF07730">
    <property type="entry name" value="HisKA_3"/>
    <property type="match status" value="1"/>
</dbReference>
<proteinExistence type="predicted"/>
<feature type="domain" description="PAS" evidence="21">
    <location>
        <begin position="151"/>
        <end position="200"/>
    </location>
</feature>
<dbReference type="Pfam" id="PF02518">
    <property type="entry name" value="HATPase_c"/>
    <property type="match status" value="1"/>
</dbReference>
<dbReference type="GO" id="GO:0016020">
    <property type="term" value="C:membrane"/>
    <property type="evidence" value="ECO:0007669"/>
    <property type="project" value="InterPro"/>
</dbReference>
<dbReference type="CDD" id="cd00130">
    <property type="entry name" value="PAS"/>
    <property type="match status" value="2"/>
</dbReference>
<dbReference type="PROSITE" id="PS50109">
    <property type="entry name" value="HIS_KIN"/>
    <property type="match status" value="1"/>
</dbReference>
<dbReference type="Pfam" id="PF13426">
    <property type="entry name" value="PAS_9"/>
    <property type="match status" value="1"/>
</dbReference>
<name>A0A1A8Y2N4_9RHOO</name>
<dbReference type="SMART" id="SM00086">
    <property type="entry name" value="PAC"/>
    <property type="match status" value="2"/>
</dbReference>
<keyword evidence="8" id="KW-0597">Phosphoprotein</keyword>
<dbReference type="GO" id="GO:0005524">
    <property type="term" value="F:ATP binding"/>
    <property type="evidence" value="ECO:0007669"/>
    <property type="project" value="UniProtKB-KW"/>
</dbReference>
<dbReference type="SMART" id="SM00387">
    <property type="entry name" value="HATPase_c"/>
    <property type="match status" value="1"/>
</dbReference>
<gene>
    <name evidence="23" type="ORF">PROAA_980010</name>
</gene>
<evidence type="ECO:0000256" key="4">
    <source>
        <dbReference type="ARBA" id="ARBA00012438"/>
    </source>
</evidence>
<dbReference type="InterPro" id="IPR011712">
    <property type="entry name" value="Sig_transdc_His_kin_sub3_dim/P"/>
</dbReference>
<comment type="cofactor">
    <cofactor evidence="2">
        <name>[4Fe-4S] cluster</name>
        <dbReference type="ChEBI" id="CHEBI:49883"/>
    </cofactor>
</comment>
<keyword evidence="12 23" id="KW-0418">Kinase</keyword>
<feature type="region of interest" description="Disordered" evidence="19">
    <location>
        <begin position="450"/>
        <end position="470"/>
    </location>
</feature>
<evidence type="ECO:0000256" key="16">
    <source>
        <dbReference type="ARBA" id="ARBA00023014"/>
    </source>
</evidence>
<evidence type="ECO:0000256" key="2">
    <source>
        <dbReference type="ARBA" id="ARBA00001966"/>
    </source>
</evidence>
<feature type="region of interest" description="Disordered" evidence="19">
    <location>
        <begin position="1"/>
        <end position="30"/>
    </location>
</feature>
<keyword evidence="13" id="KW-0067">ATP-binding</keyword>
<dbReference type="SMART" id="SM00091">
    <property type="entry name" value="PAS"/>
    <property type="match status" value="2"/>
</dbReference>
<feature type="domain" description="Histidine kinase" evidence="20">
    <location>
        <begin position="312"/>
        <end position="506"/>
    </location>
</feature>
<dbReference type="EC" id="2.7.13.3" evidence="4"/>
<evidence type="ECO:0000256" key="1">
    <source>
        <dbReference type="ARBA" id="ARBA00000085"/>
    </source>
</evidence>
<evidence type="ECO:0000313" key="23">
    <source>
        <dbReference type="EMBL" id="SBT11262.1"/>
    </source>
</evidence>
<dbReference type="InterPro" id="IPR035965">
    <property type="entry name" value="PAS-like_dom_sf"/>
</dbReference>
<evidence type="ECO:0000256" key="12">
    <source>
        <dbReference type="ARBA" id="ARBA00022777"/>
    </source>
</evidence>
<dbReference type="GO" id="GO:0006355">
    <property type="term" value="P:regulation of DNA-templated transcription"/>
    <property type="evidence" value="ECO:0007669"/>
    <property type="project" value="InterPro"/>
</dbReference>
<comment type="function">
    <text evidence="17">Member of the two-component regulatory system NreB/NreC involved in the control of dissimilatory nitrate/nitrite reduction in response to oxygen. NreB functions as a direct oxygen sensor histidine kinase which is autophosphorylated, in the absence of oxygen, probably at the conserved histidine residue, and transfers its phosphate group probably to a conserved aspartate residue of NreC. NreB/NreC activates the expression of the nitrate (narGHJI) and nitrite (nir) reductase operons, as well as the putative nitrate transporter gene narT.</text>
</comment>
<keyword evidence="24" id="KW-1185">Reference proteome</keyword>
<feature type="compositionally biased region" description="Low complexity" evidence="19">
    <location>
        <begin position="13"/>
        <end position="23"/>
    </location>
</feature>
<accession>A0A1A8Y2N4</accession>
<dbReference type="CDD" id="cd16917">
    <property type="entry name" value="HATPase_UhpB-NarQ-NarX-like"/>
    <property type="match status" value="1"/>
</dbReference>
<comment type="subcellular location">
    <subcellularLocation>
        <location evidence="3">Cytoplasm</location>
    </subcellularLocation>
</comment>
<keyword evidence="14" id="KW-0408">Iron</keyword>
<dbReference type="InterPro" id="IPR000700">
    <property type="entry name" value="PAS-assoc_C"/>
</dbReference>
<evidence type="ECO:0000259" key="20">
    <source>
        <dbReference type="PROSITE" id="PS50109"/>
    </source>
</evidence>
<keyword evidence="10" id="KW-0479">Metal-binding</keyword>
<dbReference type="InterPro" id="IPR004358">
    <property type="entry name" value="Sig_transdc_His_kin-like_C"/>
</dbReference>
<keyword evidence="7" id="KW-0963">Cytoplasm</keyword>
<keyword evidence="6" id="KW-0004">4Fe-4S</keyword>
<evidence type="ECO:0000256" key="3">
    <source>
        <dbReference type="ARBA" id="ARBA00004496"/>
    </source>
</evidence>
<evidence type="ECO:0000256" key="9">
    <source>
        <dbReference type="ARBA" id="ARBA00022679"/>
    </source>
</evidence>
<evidence type="ECO:0000256" key="7">
    <source>
        <dbReference type="ARBA" id="ARBA00022490"/>
    </source>
</evidence>
<dbReference type="Gene3D" id="3.30.565.10">
    <property type="entry name" value="Histidine kinase-like ATPase, C-terminal domain"/>
    <property type="match status" value="1"/>
</dbReference>
<evidence type="ECO:0000256" key="11">
    <source>
        <dbReference type="ARBA" id="ARBA00022741"/>
    </source>
</evidence>
<dbReference type="RefSeq" id="WP_186412801.1">
    <property type="nucleotide sequence ID" value="NZ_FLQY01000404.1"/>
</dbReference>
<dbReference type="InterPro" id="IPR005467">
    <property type="entry name" value="His_kinase_dom"/>
</dbReference>
<evidence type="ECO:0000256" key="14">
    <source>
        <dbReference type="ARBA" id="ARBA00023004"/>
    </source>
</evidence>
<keyword evidence="15" id="KW-0902">Two-component regulatory system</keyword>